<dbReference type="Gene3D" id="3.40.190.10">
    <property type="entry name" value="Periplasmic binding protein-like II"/>
    <property type="match status" value="2"/>
</dbReference>
<dbReference type="SUPFAM" id="SSF53850">
    <property type="entry name" value="Periplasmic binding protein-like II"/>
    <property type="match status" value="1"/>
</dbReference>
<sequence length="145" mass="15829">MTNDDEKRYIFALSNLRQQRVVVQEAIELDELEGIVQLVARGLGVGLSPRTLAAAQWPPGVMALPLGADTFYREVGLVERAPHSRQPVASRLAERIAEAARALAGLPLLSQRRPVIRSHGTARTVGTRLRKALSASPCRSAWRAS</sequence>
<keyword evidence="3" id="KW-1185">Reference proteome</keyword>
<evidence type="ECO:0000259" key="1">
    <source>
        <dbReference type="Pfam" id="PF03466"/>
    </source>
</evidence>
<protein>
    <recommendedName>
        <fullName evidence="1">LysR substrate-binding domain-containing protein</fullName>
    </recommendedName>
</protein>
<dbReference type="Pfam" id="PF03466">
    <property type="entry name" value="LysR_substrate"/>
    <property type="match status" value="1"/>
</dbReference>
<organism evidence="2 3">
    <name type="scientific">Cupriavidus laharis</name>
    <dbReference type="NCBI Taxonomy" id="151654"/>
    <lineage>
        <taxon>Bacteria</taxon>
        <taxon>Pseudomonadati</taxon>
        <taxon>Pseudomonadota</taxon>
        <taxon>Betaproteobacteria</taxon>
        <taxon>Burkholderiales</taxon>
        <taxon>Burkholderiaceae</taxon>
        <taxon>Cupriavidus</taxon>
    </lineage>
</organism>
<evidence type="ECO:0000313" key="2">
    <source>
        <dbReference type="EMBL" id="CAG9182938.1"/>
    </source>
</evidence>
<comment type="caution">
    <text evidence="2">The sequence shown here is derived from an EMBL/GenBank/DDBJ whole genome shotgun (WGS) entry which is preliminary data.</text>
</comment>
<dbReference type="InterPro" id="IPR005119">
    <property type="entry name" value="LysR_subst-bd"/>
</dbReference>
<dbReference type="Proteomes" id="UP000727654">
    <property type="component" value="Unassembled WGS sequence"/>
</dbReference>
<gene>
    <name evidence="2" type="ORF">LMG23992_04864</name>
</gene>
<proteinExistence type="predicted"/>
<evidence type="ECO:0000313" key="3">
    <source>
        <dbReference type="Proteomes" id="UP000727654"/>
    </source>
</evidence>
<feature type="domain" description="LysR substrate-binding" evidence="1">
    <location>
        <begin position="12"/>
        <end position="100"/>
    </location>
</feature>
<reference evidence="2 3" key="1">
    <citation type="submission" date="2021-08" db="EMBL/GenBank/DDBJ databases">
        <authorList>
            <person name="Peeters C."/>
        </authorList>
    </citation>
    <scope>NUCLEOTIDE SEQUENCE [LARGE SCALE GENOMIC DNA]</scope>
    <source>
        <strain evidence="2 3">LMG 23992</strain>
    </source>
</reference>
<accession>A0ABM8XRJ5</accession>
<dbReference type="EMBL" id="CAJZAI010000018">
    <property type="protein sequence ID" value="CAG9182938.1"/>
    <property type="molecule type" value="Genomic_DNA"/>
</dbReference>
<name>A0ABM8XRJ5_9BURK</name>